<dbReference type="Pfam" id="PF03911">
    <property type="entry name" value="Sec61_beta"/>
    <property type="match status" value="1"/>
</dbReference>
<dbReference type="VEuPathDB" id="FungiDB:EMCG_08339"/>
<feature type="compositionally biased region" description="Basic and acidic residues" evidence="10">
    <location>
        <begin position="119"/>
        <end position="128"/>
    </location>
</feature>
<keyword evidence="3" id="KW-0813">Transport</keyword>
<evidence type="ECO:0000256" key="1">
    <source>
        <dbReference type="ARBA" id="ARBA00004389"/>
    </source>
</evidence>
<comment type="caution">
    <text evidence="12">The sequence shown here is derived from an EMBL/GenBank/DDBJ whole genome shotgun (WGS) entry which is preliminary data.</text>
</comment>
<name>A0A2B7Z7N3_9EURO</name>
<dbReference type="GO" id="GO:0006886">
    <property type="term" value="P:intracellular protein transport"/>
    <property type="evidence" value="ECO:0007669"/>
    <property type="project" value="InterPro"/>
</dbReference>
<dbReference type="STRING" id="73230.A0A2B7Z7N3"/>
<comment type="subcellular location">
    <subcellularLocation>
        <location evidence="1">Endoplasmic reticulum membrane</location>
        <topology evidence="1">Single-pass membrane protein</topology>
    </subcellularLocation>
</comment>
<sequence>MGLKDEMPGRGSVCADPQPTSKASNRGYAARNDCPDCHTAKKKPPADPKKDDDAGTGGAGSAVTGQSTGIAASGSGADSGAEGAKASTGVSSGAAGSSLNRPSSPTPPGGPRTAMRRRAAADHKESIRNARPASTRSAGAGGSSGTMLKLYTDESPGLKVDPVVVLVLSLGFIFSVVGLHVIAKITRKYSS</sequence>
<evidence type="ECO:0000313" key="12">
    <source>
        <dbReference type="EMBL" id="PGH32404.1"/>
    </source>
</evidence>
<evidence type="ECO:0000256" key="4">
    <source>
        <dbReference type="ARBA" id="ARBA00022692"/>
    </source>
</evidence>
<evidence type="ECO:0000313" key="13">
    <source>
        <dbReference type="Proteomes" id="UP000226031"/>
    </source>
</evidence>
<keyword evidence="13" id="KW-1185">Reference proteome</keyword>
<dbReference type="InterPro" id="IPR030671">
    <property type="entry name" value="Sec61-beta/Sbh"/>
</dbReference>
<keyword evidence="8" id="KW-0811">Translocation</keyword>
<evidence type="ECO:0000256" key="2">
    <source>
        <dbReference type="ARBA" id="ARBA00006103"/>
    </source>
</evidence>
<evidence type="ECO:0000256" key="8">
    <source>
        <dbReference type="ARBA" id="ARBA00023010"/>
    </source>
</evidence>
<keyword evidence="7 11" id="KW-1133">Transmembrane helix</keyword>
<feature type="compositionally biased region" description="Basic and acidic residues" evidence="10">
    <location>
        <begin position="33"/>
        <end position="53"/>
    </location>
</feature>
<evidence type="ECO:0000256" key="11">
    <source>
        <dbReference type="SAM" id="Phobius"/>
    </source>
</evidence>
<evidence type="ECO:0000256" key="3">
    <source>
        <dbReference type="ARBA" id="ARBA00022448"/>
    </source>
</evidence>
<feature type="transmembrane region" description="Helical" evidence="11">
    <location>
        <begin position="163"/>
        <end position="183"/>
    </location>
</feature>
<keyword evidence="5" id="KW-0256">Endoplasmic reticulum</keyword>
<evidence type="ECO:0000256" key="5">
    <source>
        <dbReference type="ARBA" id="ARBA00022824"/>
    </source>
</evidence>
<protein>
    <submittedName>
        <fullName evidence="12">Protein transporter SEC61 subunit beta</fullName>
    </submittedName>
</protein>
<reference evidence="12 13" key="1">
    <citation type="submission" date="2017-10" db="EMBL/GenBank/DDBJ databases">
        <title>Comparative genomics in systemic dimorphic fungi from Ajellomycetaceae.</title>
        <authorList>
            <person name="Munoz J.F."/>
            <person name="Mcewen J.G."/>
            <person name="Clay O.K."/>
            <person name="Cuomo C.A."/>
        </authorList>
    </citation>
    <scope>NUCLEOTIDE SEQUENCE [LARGE SCALE GENOMIC DNA]</scope>
    <source>
        <strain evidence="12 13">UAMH4076</strain>
    </source>
</reference>
<proteinExistence type="inferred from homology"/>
<accession>A0A2B7Z7N3</accession>
<feature type="region of interest" description="Disordered" evidence="10">
    <location>
        <begin position="1"/>
        <end position="144"/>
    </location>
</feature>
<gene>
    <name evidence="12" type="ORF">GX50_04829</name>
</gene>
<keyword evidence="9 11" id="KW-0472">Membrane</keyword>
<dbReference type="Proteomes" id="UP000226031">
    <property type="component" value="Unassembled WGS sequence"/>
</dbReference>
<dbReference type="AlphaFoldDB" id="A0A2B7Z7N3"/>
<evidence type="ECO:0000256" key="6">
    <source>
        <dbReference type="ARBA" id="ARBA00022927"/>
    </source>
</evidence>
<dbReference type="PANTHER" id="PTHR13509">
    <property type="entry name" value="SEC61 SUBUNIT BETA"/>
    <property type="match status" value="1"/>
</dbReference>
<evidence type="ECO:0000256" key="10">
    <source>
        <dbReference type="SAM" id="MobiDB-lite"/>
    </source>
</evidence>
<dbReference type="EMBL" id="PDND01000094">
    <property type="protein sequence ID" value="PGH32404.1"/>
    <property type="molecule type" value="Genomic_DNA"/>
</dbReference>
<keyword evidence="6" id="KW-0653">Protein transport</keyword>
<evidence type="ECO:0000256" key="7">
    <source>
        <dbReference type="ARBA" id="ARBA00022989"/>
    </source>
</evidence>
<organism evidence="12 13">
    <name type="scientific">[Emmonsia] crescens</name>
    <dbReference type="NCBI Taxonomy" id="73230"/>
    <lineage>
        <taxon>Eukaryota</taxon>
        <taxon>Fungi</taxon>
        <taxon>Dikarya</taxon>
        <taxon>Ascomycota</taxon>
        <taxon>Pezizomycotina</taxon>
        <taxon>Eurotiomycetes</taxon>
        <taxon>Eurotiomycetidae</taxon>
        <taxon>Onygenales</taxon>
        <taxon>Ajellomycetaceae</taxon>
        <taxon>Emergomyces</taxon>
    </lineage>
</organism>
<evidence type="ECO:0000256" key="9">
    <source>
        <dbReference type="ARBA" id="ARBA00023136"/>
    </source>
</evidence>
<keyword evidence="4 11" id="KW-0812">Transmembrane</keyword>
<dbReference type="InterPro" id="IPR016482">
    <property type="entry name" value="SecG/Sec61-beta/Sbh"/>
</dbReference>
<comment type="similarity">
    <text evidence="2">Belongs to the SEC61-beta family.</text>
</comment>
<dbReference type="GO" id="GO:0005784">
    <property type="term" value="C:Sec61 translocon complex"/>
    <property type="evidence" value="ECO:0007669"/>
    <property type="project" value="InterPro"/>
</dbReference>
<feature type="compositionally biased region" description="Low complexity" evidence="10">
    <location>
        <begin position="65"/>
        <end position="103"/>
    </location>
</feature>